<dbReference type="AlphaFoldDB" id="A0AAP2E2T5"/>
<dbReference type="PANTHER" id="PTHR30332">
    <property type="entry name" value="PROBABLE GENERAL SECRETION PATHWAY PROTEIN D"/>
    <property type="match status" value="1"/>
</dbReference>
<dbReference type="InterPro" id="IPR050810">
    <property type="entry name" value="Bact_Secretion_Sys_Channel"/>
</dbReference>
<gene>
    <name evidence="7" type="ORF">KK062_20095</name>
</gene>
<reference evidence="7 8" key="1">
    <citation type="submission" date="2021-05" db="EMBL/GenBank/DDBJ databases">
        <title>A Polyphasic approach of four new species of the genus Ohtaekwangia: Ohtaekwangia histidinii sp. nov., Ohtaekwangia cretensis sp. nov., Ohtaekwangia indiensis sp. nov., Ohtaekwangia reichenbachii sp. nov. from diverse environment.</title>
        <authorList>
            <person name="Octaviana S."/>
        </authorList>
    </citation>
    <scope>NUCLEOTIDE SEQUENCE [LARGE SCALE GENOMIC DNA]</scope>
    <source>
        <strain evidence="7 8">PWU5</strain>
    </source>
</reference>
<comment type="subcellular location">
    <subcellularLocation>
        <location evidence="1">Membrane</location>
    </subcellularLocation>
</comment>
<sequence length="641" mass="71066">MRTTSAKLAICMLFCCLAWMAHGQTDDPFAQRLAYIGGQLEMLSDSLSPGLREPANFSVSGSSIQVFLRTLAESHGLNIQIDPALNITLTNNFTSVPVRDIIYFLCEEYRLDIRFTGTILSFTKYQAPFVAAPPPVVRKLKIQFDPATRRVSFDLQNDSLRAVVKELTRLTDRNVIANGGIEIEHKLVTGFIRDLPLESALDKLAYTNGLRLTRSKDDVFILENAQGGNTPSSIPSTSSASSIQRLSAQGDINFQDSLITLDVVNYPILEIIHQVSTHLGINYILFSEITGNTTAKVRRVRYSEMLSFLFQGTTYTYKKRDGVYLMGQRTQEGFRVTEMLKLNFRTIEGIEREIPSDMMKEMEVKVVKELNAFIVTGNKHKIDELFAFVKLIDQPIPNILIEVIVAEVDKGFSLTTGIKAVLSDSVPKTGGSVFPGLDMTIGSGSINNLLSKLDTKGVANLGRVTPGFYATLTALEKNNNIQIRSTPKLSAMNGSKANLVIGRSTYYSEQTQNVTGGVTPINSTTQRFIKIDANMSITISPLVSGNEHITLDISSEFSDFTAPSQPNAPPGSTTRKFESKIRVQNEEMIILGGMEQSSRSESGSGVPLLSRIPVLKWLFSYRQKDKKDYRLIVFIKPTLVY</sequence>
<comment type="caution">
    <text evidence="7">The sequence shown here is derived from an EMBL/GenBank/DDBJ whole genome shotgun (WGS) entry which is preliminary data.</text>
</comment>
<dbReference type="Proteomes" id="UP001319080">
    <property type="component" value="Unassembled WGS sequence"/>
</dbReference>
<dbReference type="PANTHER" id="PTHR30332:SF24">
    <property type="entry name" value="SECRETIN GSPD-RELATED"/>
    <property type="match status" value="1"/>
</dbReference>
<organism evidence="7 8">
    <name type="scientific">Dawidia cretensis</name>
    <dbReference type="NCBI Taxonomy" id="2782350"/>
    <lineage>
        <taxon>Bacteria</taxon>
        <taxon>Pseudomonadati</taxon>
        <taxon>Bacteroidota</taxon>
        <taxon>Cytophagia</taxon>
        <taxon>Cytophagales</taxon>
        <taxon>Chryseotaleaceae</taxon>
        <taxon>Dawidia</taxon>
    </lineage>
</organism>
<dbReference type="RefSeq" id="WP_254086129.1">
    <property type="nucleotide sequence ID" value="NZ_JAHESE010000023.1"/>
</dbReference>
<dbReference type="Gene3D" id="3.55.50.30">
    <property type="match status" value="2"/>
</dbReference>
<evidence type="ECO:0000256" key="3">
    <source>
        <dbReference type="ARBA" id="ARBA00023136"/>
    </source>
</evidence>
<evidence type="ECO:0000256" key="5">
    <source>
        <dbReference type="SAM" id="SignalP"/>
    </source>
</evidence>
<evidence type="ECO:0000256" key="1">
    <source>
        <dbReference type="ARBA" id="ARBA00004370"/>
    </source>
</evidence>
<feature type="signal peptide" evidence="5">
    <location>
        <begin position="1"/>
        <end position="23"/>
    </location>
</feature>
<dbReference type="GO" id="GO:0016020">
    <property type="term" value="C:membrane"/>
    <property type="evidence" value="ECO:0007669"/>
    <property type="project" value="UniProtKB-SubCell"/>
</dbReference>
<feature type="domain" description="Type II/III secretion system secretin-like" evidence="6">
    <location>
        <begin position="474"/>
        <end position="640"/>
    </location>
</feature>
<keyword evidence="3" id="KW-0472">Membrane</keyword>
<evidence type="ECO:0000256" key="2">
    <source>
        <dbReference type="ARBA" id="ARBA00022729"/>
    </source>
</evidence>
<dbReference type="GO" id="GO:0015627">
    <property type="term" value="C:type II protein secretion system complex"/>
    <property type="evidence" value="ECO:0007669"/>
    <property type="project" value="TreeGrafter"/>
</dbReference>
<dbReference type="Pfam" id="PF00263">
    <property type="entry name" value="Secretin"/>
    <property type="match status" value="1"/>
</dbReference>
<dbReference type="GO" id="GO:0009306">
    <property type="term" value="P:protein secretion"/>
    <property type="evidence" value="ECO:0007669"/>
    <property type="project" value="InterPro"/>
</dbReference>
<evidence type="ECO:0000256" key="4">
    <source>
        <dbReference type="RuleBase" id="RU004003"/>
    </source>
</evidence>
<feature type="chain" id="PRO_5042992069" description="Type II/III secretion system secretin-like domain-containing protein" evidence="5">
    <location>
        <begin position="24"/>
        <end position="641"/>
    </location>
</feature>
<protein>
    <recommendedName>
        <fullName evidence="6">Type II/III secretion system secretin-like domain-containing protein</fullName>
    </recommendedName>
</protein>
<evidence type="ECO:0000259" key="6">
    <source>
        <dbReference type="Pfam" id="PF00263"/>
    </source>
</evidence>
<dbReference type="PRINTS" id="PR00811">
    <property type="entry name" value="BCTERIALGSPD"/>
</dbReference>
<dbReference type="InterPro" id="IPR001775">
    <property type="entry name" value="GspD/PilQ"/>
</dbReference>
<evidence type="ECO:0000313" key="7">
    <source>
        <dbReference type="EMBL" id="MBT1710557.1"/>
    </source>
</evidence>
<accession>A0AAP2E2T5</accession>
<dbReference type="EMBL" id="JAHESE010000023">
    <property type="protein sequence ID" value="MBT1710557.1"/>
    <property type="molecule type" value="Genomic_DNA"/>
</dbReference>
<keyword evidence="8" id="KW-1185">Reference proteome</keyword>
<dbReference type="InterPro" id="IPR004846">
    <property type="entry name" value="T2SS/T3SS_dom"/>
</dbReference>
<proteinExistence type="inferred from homology"/>
<evidence type="ECO:0000313" key="8">
    <source>
        <dbReference type="Proteomes" id="UP001319080"/>
    </source>
</evidence>
<name>A0AAP2E2T5_9BACT</name>
<comment type="similarity">
    <text evidence="4">Belongs to the bacterial secretin family.</text>
</comment>
<keyword evidence="2 5" id="KW-0732">Signal</keyword>